<dbReference type="GO" id="GO:0000166">
    <property type="term" value="F:nucleotide binding"/>
    <property type="evidence" value="ECO:0007669"/>
    <property type="project" value="UniProtKB-KW"/>
</dbReference>
<dbReference type="Proteomes" id="UP000812966">
    <property type="component" value="Unassembled WGS sequence"/>
</dbReference>
<dbReference type="PANTHER" id="PTHR33359">
    <property type="entry name" value="MOLYBDOPTERIN SYNTHASE SULFUR CARRIER SUBUNIT"/>
    <property type="match status" value="1"/>
</dbReference>
<dbReference type="Gene3D" id="3.10.20.30">
    <property type="match status" value="1"/>
</dbReference>
<dbReference type="InterPro" id="IPR003749">
    <property type="entry name" value="ThiS/MoaD-like"/>
</dbReference>
<dbReference type="CDD" id="cd00754">
    <property type="entry name" value="Ubl_MoaD"/>
    <property type="match status" value="1"/>
</dbReference>
<accession>A0A8K0NSJ3</accession>
<protein>
    <recommendedName>
        <fullName evidence="4">Molybdopterin synthase sulfur carrier subunit</fullName>
    </recommendedName>
</protein>
<dbReference type="PANTHER" id="PTHR33359:SF1">
    <property type="entry name" value="MOLYBDOPTERIN SYNTHASE SULFUR CARRIER SUBUNIT"/>
    <property type="match status" value="1"/>
</dbReference>
<sequence>MKPITVLYFASIRTHLGIEQESFPAPSTLSKVKAEIVSRHPDDKTKSILEGCMWSVGDEMADEDEDGDKEIKGGVVVAVIPPVSGG</sequence>
<dbReference type="SUPFAM" id="SSF54285">
    <property type="entry name" value="MoaD/ThiS"/>
    <property type="match status" value="1"/>
</dbReference>
<dbReference type="InterPro" id="IPR044672">
    <property type="entry name" value="MOCS2A"/>
</dbReference>
<evidence type="ECO:0000313" key="3">
    <source>
        <dbReference type="Proteomes" id="UP000812966"/>
    </source>
</evidence>
<dbReference type="OrthoDB" id="5595860at2759"/>
<evidence type="ECO:0000313" key="2">
    <source>
        <dbReference type="EMBL" id="KAG7562865.1"/>
    </source>
</evidence>
<name>A0A8K0NSJ3_9TREE</name>
<comment type="caution">
    <text evidence="2">The sequence shown here is derived from an EMBL/GenBank/DDBJ whole genome shotgun (WGS) entry which is preliminary data.</text>
</comment>
<dbReference type="GO" id="GO:1990133">
    <property type="term" value="C:molybdopterin adenylyltransferase complex"/>
    <property type="evidence" value="ECO:0007669"/>
    <property type="project" value="TreeGrafter"/>
</dbReference>
<dbReference type="AlphaFoldDB" id="A0A8K0NSJ3"/>
<dbReference type="GO" id="GO:0006777">
    <property type="term" value="P:Mo-molybdopterin cofactor biosynthetic process"/>
    <property type="evidence" value="ECO:0007669"/>
    <property type="project" value="InterPro"/>
</dbReference>
<dbReference type="InterPro" id="IPR016155">
    <property type="entry name" value="Mopterin_synth/thiamin_S_b"/>
</dbReference>
<dbReference type="Pfam" id="PF02597">
    <property type="entry name" value="ThiS"/>
    <property type="match status" value="1"/>
</dbReference>
<proteinExistence type="predicted"/>
<keyword evidence="3" id="KW-1185">Reference proteome</keyword>
<evidence type="ECO:0000256" key="1">
    <source>
        <dbReference type="ARBA" id="ARBA00022741"/>
    </source>
</evidence>
<organism evidence="2 3">
    <name type="scientific">Filobasidium floriforme</name>
    <dbReference type="NCBI Taxonomy" id="5210"/>
    <lineage>
        <taxon>Eukaryota</taxon>
        <taxon>Fungi</taxon>
        <taxon>Dikarya</taxon>
        <taxon>Basidiomycota</taxon>
        <taxon>Agaricomycotina</taxon>
        <taxon>Tremellomycetes</taxon>
        <taxon>Filobasidiales</taxon>
        <taxon>Filobasidiaceae</taxon>
        <taxon>Filobasidium</taxon>
    </lineage>
</organism>
<dbReference type="EMBL" id="JABELV010000024">
    <property type="protein sequence ID" value="KAG7562865.1"/>
    <property type="molecule type" value="Genomic_DNA"/>
</dbReference>
<reference evidence="2" key="1">
    <citation type="submission" date="2020-04" db="EMBL/GenBank/DDBJ databases">
        <title>Analysis of mating type loci in Filobasidium floriforme.</title>
        <authorList>
            <person name="Nowrousian M."/>
        </authorList>
    </citation>
    <scope>NUCLEOTIDE SEQUENCE</scope>
    <source>
        <strain evidence="2">CBS 6242</strain>
    </source>
</reference>
<keyword evidence="1" id="KW-0547">Nucleotide-binding</keyword>
<dbReference type="UniPathway" id="UPA00344"/>
<evidence type="ECO:0008006" key="4">
    <source>
        <dbReference type="Google" id="ProtNLM"/>
    </source>
</evidence>
<gene>
    <name evidence="2" type="ORF">FFLO_01694</name>
</gene>
<dbReference type="InterPro" id="IPR012675">
    <property type="entry name" value="Beta-grasp_dom_sf"/>
</dbReference>